<feature type="transmembrane region" description="Helical" evidence="1">
    <location>
        <begin position="63"/>
        <end position="82"/>
    </location>
</feature>
<dbReference type="AlphaFoldDB" id="A0A1M5A1Z0"/>
<feature type="transmembrane region" description="Helical" evidence="1">
    <location>
        <begin position="88"/>
        <end position="106"/>
    </location>
</feature>
<dbReference type="RefSeq" id="WP_073172775.1">
    <property type="nucleotide sequence ID" value="NZ_FQVE01000002.1"/>
</dbReference>
<keyword evidence="1" id="KW-1133">Transmembrane helix</keyword>
<protein>
    <recommendedName>
        <fullName evidence="4">DUF4280 domain-containing protein</fullName>
    </recommendedName>
</protein>
<keyword evidence="1" id="KW-0472">Membrane</keyword>
<proteinExistence type="predicted"/>
<evidence type="ECO:0000256" key="1">
    <source>
        <dbReference type="SAM" id="Phobius"/>
    </source>
</evidence>
<name>A0A1M5A1Z0_9FLAO</name>
<keyword evidence="1" id="KW-0812">Transmembrane</keyword>
<gene>
    <name evidence="2" type="ORF">SAMN02787073_1775</name>
</gene>
<dbReference type="EMBL" id="FQVE01000002">
    <property type="protein sequence ID" value="SHF24339.1"/>
    <property type="molecule type" value="Genomic_DNA"/>
</dbReference>
<evidence type="ECO:0008006" key="4">
    <source>
        <dbReference type="Google" id="ProtNLM"/>
    </source>
</evidence>
<organism evidence="2 3">
    <name type="scientific">Chryseobacterium vrystaatense</name>
    <dbReference type="NCBI Taxonomy" id="307480"/>
    <lineage>
        <taxon>Bacteria</taxon>
        <taxon>Pseudomonadati</taxon>
        <taxon>Bacteroidota</taxon>
        <taxon>Flavobacteriia</taxon>
        <taxon>Flavobacteriales</taxon>
        <taxon>Weeksellaceae</taxon>
        <taxon>Chryseobacterium group</taxon>
        <taxon>Chryseobacterium</taxon>
    </lineage>
</organism>
<sequence>MKGYIEEKAWLSCSFDLAGTPQQLNRHLDKEDNKVQYSVGKRLLTELDKNTKECFKCKSPAKFWGGMLALIGGIAVGAALVLSGPVGWIALGAIAIVAIGTTVAVITHDCSDKQKEGNWERVHKKVTIKGKNPLLYNHSILTCKQGGILIASETEGLAQKVSDSMKYNARQELAVQILSQAVYGVATGYTSPNAPVAVYNAIAGAGVYAVGEKNTPFGWTLAGIKLYGPDKWIGLIASSKKNVIGAAFAKDFFYGKSGFLAGMGVTIAAAIADYYVNQLESDLENKNTEVIKKLSASDTGSGKSIIAQKI</sequence>
<accession>A0A1M5A1Z0</accession>
<evidence type="ECO:0000313" key="2">
    <source>
        <dbReference type="EMBL" id="SHF24339.1"/>
    </source>
</evidence>
<evidence type="ECO:0000313" key="3">
    <source>
        <dbReference type="Proteomes" id="UP000184108"/>
    </source>
</evidence>
<reference evidence="3" key="1">
    <citation type="submission" date="2016-11" db="EMBL/GenBank/DDBJ databases">
        <authorList>
            <person name="Varghese N."/>
            <person name="Submissions S."/>
        </authorList>
    </citation>
    <scope>NUCLEOTIDE SEQUENCE [LARGE SCALE GENOMIC DNA]</scope>
    <source>
        <strain evidence="3">YR203</strain>
    </source>
</reference>
<dbReference type="Proteomes" id="UP000184108">
    <property type="component" value="Unassembled WGS sequence"/>
</dbReference>